<evidence type="ECO:0000313" key="7">
    <source>
        <dbReference type="EMBL" id="MBL1220281.1"/>
    </source>
</evidence>
<organism evidence="7 8">
    <name type="scientific">Chryseobacterium endalhagicum</name>
    <dbReference type="NCBI Taxonomy" id="2797638"/>
    <lineage>
        <taxon>Bacteria</taxon>
        <taxon>Pseudomonadati</taxon>
        <taxon>Bacteroidota</taxon>
        <taxon>Flavobacteriia</taxon>
        <taxon>Flavobacteriales</taxon>
        <taxon>Weeksellaceae</taxon>
        <taxon>Chryseobacterium group</taxon>
        <taxon>Chryseobacterium</taxon>
    </lineage>
</organism>
<dbReference type="RefSeq" id="WP_202089608.1">
    <property type="nucleotide sequence ID" value="NZ_JAELVM010000001.1"/>
</dbReference>
<keyword evidence="2 5" id="KW-0812">Transmembrane</keyword>
<keyword evidence="4 5" id="KW-0472">Membrane</keyword>
<feature type="transmembrane region" description="Helical" evidence="5">
    <location>
        <begin position="105"/>
        <end position="122"/>
    </location>
</feature>
<dbReference type="EMBL" id="JAELVM010000001">
    <property type="protein sequence ID" value="MBL1220281.1"/>
    <property type="molecule type" value="Genomic_DNA"/>
</dbReference>
<feature type="transmembrane region" description="Helical" evidence="5">
    <location>
        <begin position="80"/>
        <end position="99"/>
    </location>
</feature>
<reference evidence="7 8" key="1">
    <citation type="submission" date="2020-12" db="EMBL/GenBank/DDBJ databases">
        <title>Chryseobacterium endoalhailicus sp. nov., isolated from seed of leguminous plant.</title>
        <authorList>
            <person name="Zhang X."/>
        </authorList>
    </citation>
    <scope>NUCLEOTIDE SEQUENCE [LARGE SCALE GENOMIC DNA]</scope>
    <source>
        <strain evidence="7 8">L7</strain>
    </source>
</reference>
<evidence type="ECO:0000256" key="1">
    <source>
        <dbReference type="ARBA" id="ARBA00004141"/>
    </source>
</evidence>
<name>A0ABS1QCC8_9FLAO</name>
<protein>
    <submittedName>
        <fullName evidence="7">DoxX family protein</fullName>
    </submittedName>
</protein>
<comment type="subcellular location">
    <subcellularLocation>
        <location evidence="1">Membrane</location>
        <topology evidence="1">Multi-pass membrane protein</topology>
    </subcellularLocation>
</comment>
<keyword evidence="3 5" id="KW-1133">Transmembrane helix</keyword>
<evidence type="ECO:0000256" key="5">
    <source>
        <dbReference type="SAM" id="Phobius"/>
    </source>
</evidence>
<keyword evidence="8" id="KW-1185">Reference proteome</keyword>
<evidence type="ECO:0000256" key="3">
    <source>
        <dbReference type="ARBA" id="ARBA00022989"/>
    </source>
</evidence>
<evidence type="ECO:0000259" key="6">
    <source>
        <dbReference type="Pfam" id="PF07291"/>
    </source>
</evidence>
<sequence>MKDLKLQNTAYFLLRISMGVNMLGHGLARIPKLHAFAEGMAKNFEKSWLPEPLIMIFGTVLPFAEFLIGLLLVIGFKTKWALIAGAALIVVLLFGSSTIENWEAMGIQMIYALFFYVLMIQIRDEKPVQ</sequence>
<feature type="transmembrane region" description="Helical" evidence="5">
    <location>
        <begin position="53"/>
        <end position="73"/>
    </location>
</feature>
<proteinExistence type="predicted"/>
<evidence type="ECO:0000256" key="2">
    <source>
        <dbReference type="ARBA" id="ARBA00022692"/>
    </source>
</evidence>
<dbReference type="Proteomes" id="UP000661696">
    <property type="component" value="Unassembled WGS sequence"/>
</dbReference>
<evidence type="ECO:0000313" key="8">
    <source>
        <dbReference type="Proteomes" id="UP000661696"/>
    </source>
</evidence>
<feature type="domain" description="Methylamine utilisation protein MauE" evidence="6">
    <location>
        <begin position="10"/>
        <end position="94"/>
    </location>
</feature>
<dbReference type="Pfam" id="PF07291">
    <property type="entry name" value="MauE"/>
    <property type="match status" value="1"/>
</dbReference>
<comment type="caution">
    <text evidence="7">The sequence shown here is derived from an EMBL/GenBank/DDBJ whole genome shotgun (WGS) entry which is preliminary data.</text>
</comment>
<gene>
    <name evidence="7" type="ORF">JET18_05495</name>
</gene>
<accession>A0ABS1QCC8</accession>
<dbReference type="InterPro" id="IPR009908">
    <property type="entry name" value="Methylamine_util_MauE"/>
</dbReference>
<feature type="transmembrane region" description="Helical" evidence="5">
    <location>
        <begin position="12"/>
        <end position="30"/>
    </location>
</feature>
<evidence type="ECO:0000256" key="4">
    <source>
        <dbReference type="ARBA" id="ARBA00023136"/>
    </source>
</evidence>